<evidence type="ECO:0000313" key="2">
    <source>
        <dbReference type="Proteomes" id="UP000823631"/>
    </source>
</evidence>
<proteinExistence type="predicted"/>
<organism evidence="1 2">
    <name type="scientific">Candidatus Avisuccinivibrio stercorigallinarum</name>
    <dbReference type="NCBI Taxonomy" id="2840704"/>
    <lineage>
        <taxon>Bacteria</taxon>
        <taxon>Pseudomonadati</taxon>
        <taxon>Pseudomonadota</taxon>
        <taxon>Gammaproteobacteria</taxon>
        <taxon>Aeromonadales</taxon>
        <taxon>Succinivibrionaceae</taxon>
        <taxon>Succinivibrionaceae incertae sedis</taxon>
        <taxon>Candidatus Avisuccinivibrio</taxon>
    </lineage>
</organism>
<dbReference type="InterPro" id="IPR021123">
    <property type="entry name" value="T3SS_needle-like"/>
</dbReference>
<dbReference type="EMBL" id="JADINH010000186">
    <property type="protein sequence ID" value="MBO8416590.1"/>
    <property type="molecule type" value="Genomic_DNA"/>
</dbReference>
<dbReference type="InterPro" id="IPR037203">
    <property type="entry name" value="T3SS_needle-like_sf"/>
</dbReference>
<reference evidence="1" key="2">
    <citation type="journal article" date="2021" name="PeerJ">
        <title>Extensive microbial diversity within the chicken gut microbiome revealed by metagenomics and culture.</title>
        <authorList>
            <person name="Gilroy R."/>
            <person name="Ravi A."/>
            <person name="Getino M."/>
            <person name="Pursley I."/>
            <person name="Horton D.L."/>
            <person name="Alikhan N.F."/>
            <person name="Baker D."/>
            <person name="Gharbi K."/>
            <person name="Hall N."/>
            <person name="Watson M."/>
            <person name="Adriaenssens E.M."/>
            <person name="Foster-Nyarko E."/>
            <person name="Jarju S."/>
            <person name="Secka A."/>
            <person name="Antonio M."/>
            <person name="Oren A."/>
            <person name="Chaudhuri R.R."/>
            <person name="La Ragione R."/>
            <person name="Hildebrand F."/>
            <person name="Pallen M.J."/>
        </authorList>
    </citation>
    <scope>NUCLEOTIDE SEQUENCE</scope>
    <source>
        <strain evidence="1">17213</strain>
    </source>
</reference>
<dbReference type="Gene3D" id="1.20.58.90">
    <property type="match status" value="1"/>
</dbReference>
<comment type="caution">
    <text evidence="1">The sequence shown here is derived from an EMBL/GenBank/DDBJ whole genome shotgun (WGS) entry which is preliminary data.</text>
</comment>
<reference evidence="1" key="1">
    <citation type="submission" date="2020-10" db="EMBL/GenBank/DDBJ databases">
        <authorList>
            <person name="Gilroy R."/>
        </authorList>
    </citation>
    <scope>NUCLEOTIDE SEQUENCE</scope>
    <source>
        <strain evidence="1">17213</strain>
    </source>
</reference>
<dbReference type="SUPFAM" id="SSF140129">
    <property type="entry name" value="MxiH-like"/>
    <property type="match status" value="1"/>
</dbReference>
<sequence>MDINTGGLSNLIGQGLDSLSTRAENLKTRMGEVANMEAEDQTAAMIELQFEMGQYNTMVELTSSITKSLSDSVKSISQKV</sequence>
<dbReference type="GO" id="GO:0015031">
    <property type="term" value="P:protein transport"/>
    <property type="evidence" value="ECO:0007669"/>
    <property type="project" value="InterPro"/>
</dbReference>
<gene>
    <name evidence="1" type="ORF">IAB19_09435</name>
</gene>
<dbReference type="Pfam" id="PF09392">
    <property type="entry name" value="T3SS_needle_F"/>
    <property type="match status" value="1"/>
</dbReference>
<evidence type="ECO:0000313" key="1">
    <source>
        <dbReference type="EMBL" id="MBO8416590.1"/>
    </source>
</evidence>
<dbReference type="Proteomes" id="UP000823631">
    <property type="component" value="Unassembled WGS sequence"/>
</dbReference>
<accession>A0A9D9GUW7</accession>
<protein>
    <submittedName>
        <fullName evidence="1">Type III secretion protein</fullName>
    </submittedName>
</protein>
<name>A0A9D9GUW7_9GAMM</name>
<dbReference type="AlphaFoldDB" id="A0A9D9GUW7"/>